<evidence type="ECO:0008006" key="3">
    <source>
        <dbReference type="Google" id="ProtNLM"/>
    </source>
</evidence>
<keyword evidence="2" id="KW-1185">Reference proteome</keyword>
<dbReference type="AlphaFoldDB" id="Q6LUE1"/>
<dbReference type="HOGENOM" id="CLU_084145_1_0_6"/>
<proteinExistence type="predicted"/>
<dbReference type="InterPro" id="IPR038225">
    <property type="entry name" value="TagF_sf"/>
</dbReference>
<dbReference type="KEGG" id="ppr:PBPRA0663"/>
<reference evidence="2" key="1">
    <citation type="journal article" date="2005" name="Science">
        <title>Life at depth: Photobacterium profundum genome sequence and expression analysis.</title>
        <authorList>
            <person name="Vezzi A."/>
            <person name="Campanaro S."/>
            <person name="D'Angelo M."/>
            <person name="Simonato F."/>
            <person name="Vitulo N."/>
            <person name="Lauro F.M."/>
            <person name="Cestaro A."/>
            <person name="Malacrida G."/>
            <person name="Simionati B."/>
            <person name="Cannata N."/>
            <person name="Romualdi C."/>
            <person name="Bartlett D.H."/>
            <person name="Valle G."/>
        </authorList>
    </citation>
    <scope>NUCLEOTIDE SEQUENCE [LARGE SCALE GENOMIC DNA]</scope>
    <source>
        <strain evidence="2">ATCC BAA-1253 / SS9</strain>
    </source>
</reference>
<dbReference type="Proteomes" id="UP000000593">
    <property type="component" value="Chromosome 1"/>
</dbReference>
<dbReference type="eggNOG" id="COG3913">
    <property type="taxonomic scope" value="Bacteria"/>
</dbReference>
<protein>
    <recommendedName>
        <fullName evidence="3">Type VI secretion system-associated protein TagF</fullName>
    </recommendedName>
</protein>
<dbReference type="Pfam" id="PF09867">
    <property type="entry name" value="TagF_N"/>
    <property type="match status" value="1"/>
</dbReference>
<organism evidence="1 2">
    <name type="scientific">Photobacterium profundum (strain SS9)</name>
    <dbReference type="NCBI Taxonomy" id="298386"/>
    <lineage>
        <taxon>Bacteria</taxon>
        <taxon>Pseudomonadati</taxon>
        <taxon>Pseudomonadota</taxon>
        <taxon>Gammaproteobacteria</taxon>
        <taxon>Vibrionales</taxon>
        <taxon>Vibrionaceae</taxon>
        <taxon>Photobacterium</taxon>
    </lineage>
</organism>
<name>Q6LUE1_PHOPR</name>
<accession>Q6LUE1</accession>
<dbReference type="Gene3D" id="3.40.1730.10">
    <property type="entry name" value="pa0076 domain"/>
    <property type="match status" value="1"/>
</dbReference>
<gene>
    <name evidence="1" type="primary">VVA0990</name>
    <name evidence="1" type="ordered locus">PBPRA0663</name>
</gene>
<dbReference type="PIRSF" id="PIRSF029287">
    <property type="entry name" value="UCP029287"/>
    <property type="match status" value="1"/>
</dbReference>
<dbReference type="STRING" id="298386.PBPRA0663"/>
<dbReference type="NCBIfam" id="TIGR03373">
    <property type="entry name" value="VI_minor_4"/>
    <property type="match status" value="1"/>
</dbReference>
<dbReference type="EMBL" id="CR378665">
    <property type="protein sequence ID" value="CAG19084.1"/>
    <property type="molecule type" value="Genomic_DNA"/>
</dbReference>
<evidence type="ECO:0000313" key="2">
    <source>
        <dbReference type="Proteomes" id="UP000000593"/>
    </source>
</evidence>
<evidence type="ECO:0000313" key="1">
    <source>
        <dbReference type="EMBL" id="CAG19084.1"/>
    </source>
</evidence>
<sequence>MVSRNGAFFMSSDTIATGVGYFGKVPQRGDFIQDQLPTDFATNWSEWLQAGLAVSREQLEESWSDYYMTSPIWHFALSPHVCGERAMIGSLMPSIDSVGRKFYFSIAVAVQHPPILYWENRSWSEQAESHILNVLDDEIDLAEWVIESQQASWYQSIGHDSSPLQVINESHEHSIIVNPVDVNQLLHHAYQQRYGRYCLWWTNGSEHVPECSLVTRGLPLVSQFSALLDGRWKKWGW</sequence>
<dbReference type="InterPro" id="IPR017748">
    <property type="entry name" value="TagF"/>
</dbReference>